<protein>
    <recommendedName>
        <fullName evidence="3">Biopolymer transport protein ExbB</fullName>
    </recommendedName>
</protein>
<dbReference type="PANTHER" id="PTHR30625">
    <property type="entry name" value="PROTEIN TOLQ"/>
    <property type="match status" value="1"/>
</dbReference>
<organism evidence="15 16">
    <name type="scientific">Aeromonas hydrophila</name>
    <dbReference type="NCBI Taxonomy" id="644"/>
    <lineage>
        <taxon>Bacteria</taxon>
        <taxon>Pseudomonadati</taxon>
        <taxon>Pseudomonadota</taxon>
        <taxon>Gammaproteobacteria</taxon>
        <taxon>Aeromonadales</taxon>
        <taxon>Aeromonadaceae</taxon>
        <taxon>Aeromonas</taxon>
    </lineage>
</organism>
<accession>A0AAD3YME8</accession>
<dbReference type="PANTHER" id="PTHR30625:SF14">
    <property type="entry name" value="BIOPOLYMER TRANSPORT PROTEIN EXBB"/>
    <property type="match status" value="1"/>
</dbReference>
<name>A0AAD3YME8_AERHY</name>
<reference evidence="15" key="1">
    <citation type="journal article" date="2018" name="Genome Biol.">
        <title>SKESA: strategic k-mer extension for scrupulous assemblies.</title>
        <authorList>
            <person name="Souvorov A."/>
            <person name="Agarwala R."/>
            <person name="Lipman D.J."/>
        </authorList>
    </citation>
    <scope>NUCLEOTIDE SEQUENCE</scope>
    <source>
        <strain evidence="15">OLC2673_Aeromonas</strain>
    </source>
</reference>
<dbReference type="InterPro" id="IPR002898">
    <property type="entry name" value="MotA_ExbB_proton_chnl"/>
</dbReference>
<dbReference type="GO" id="GO:0017038">
    <property type="term" value="P:protein import"/>
    <property type="evidence" value="ECO:0007669"/>
    <property type="project" value="TreeGrafter"/>
</dbReference>
<dbReference type="AlphaFoldDB" id="A0AAD3YME8"/>
<feature type="transmembrane region" description="Helical" evidence="13">
    <location>
        <begin position="136"/>
        <end position="163"/>
    </location>
</feature>
<comment type="subcellular location">
    <subcellularLocation>
        <location evidence="1">Cell inner membrane</location>
        <topology evidence="1">Multi-pass membrane protein</topology>
    </subcellularLocation>
    <subcellularLocation>
        <location evidence="12">Membrane</location>
        <topology evidence="12">Multi-pass membrane protein</topology>
    </subcellularLocation>
</comment>
<feature type="transmembrane region" description="Helical" evidence="13">
    <location>
        <begin position="24"/>
        <end position="43"/>
    </location>
</feature>
<keyword evidence="8 12" id="KW-0653">Protein transport</keyword>
<feature type="domain" description="MotA/TolQ/ExbB proton channel" evidence="14">
    <location>
        <begin position="109"/>
        <end position="216"/>
    </location>
</feature>
<evidence type="ECO:0000256" key="11">
    <source>
        <dbReference type="ARBA" id="ARBA00024816"/>
    </source>
</evidence>
<evidence type="ECO:0000256" key="5">
    <source>
        <dbReference type="ARBA" id="ARBA00022475"/>
    </source>
</evidence>
<dbReference type="Pfam" id="PF01618">
    <property type="entry name" value="MotA_ExbB"/>
    <property type="match status" value="1"/>
</dbReference>
<comment type="similarity">
    <text evidence="12">Belongs to the exbB/tolQ family.</text>
</comment>
<comment type="function">
    <text evidence="11">Involved in the TonB-dependent energy-dependent transport of various receptor-bound substrates. Protects ExbD from proteolytic degradation and functionally stabilizes TonB.</text>
</comment>
<evidence type="ECO:0000256" key="10">
    <source>
        <dbReference type="ARBA" id="ARBA00023136"/>
    </source>
</evidence>
<evidence type="ECO:0000256" key="12">
    <source>
        <dbReference type="RuleBase" id="RU004057"/>
    </source>
</evidence>
<comment type="caution">
    <text evidence="15">The sequence shown here is derived from an EMBL/GenBank/DDBJ whole genome shotgun (WGS) entry which is preliminary data.</text>
</comment>
<evidence type="ECO:0000313" key="15">
    <source>
        <dbReference type="EMBL" id="HAT6346401.1"/>
    </source>
</evidence>
<comment type="subunit">
    <text evidence="2">The accessory proteins ExbB and ExbD seem to form a complex with TonB.</text>
</comment>
<evidence type="ECO:0000256" key="1">
    <source>
        <dbReference type="ARBA" id="ARBA00004429"/>
    </source>
</evidence>
<keyword evidence="4 12" id="KW-0813">Transport</keyword>
<reference evidence="15" key="2">
    <citation type="submission" date="2020-01" db="EMBL/GenBank/DDBJ databases">
        <authorList>
            <consortium name="NCBI Pathogen Detection Project"/>
        </authorList>
    </citation>
    <scope>NUCLEOTIDE SEQUENCE</scope>
    <source>
        <strain evidence="15">OLC2673_Aeromonas</strain>
    </source>
</reference>
<keyword evidence="5" id="KW-1003">Cell membrane</keyword>
<evidence type="ECO:0000256" key="9">
    <source>
        <dbReference type="ARBA" id="ARBA00022989"/>
    </source>
</evidence>
<dbReference type="GO" id="GO:0005886">
    <property type="term" value="C:plasma membrane"/>
    <property type="evidence" value="ECO:0007669"/>
    <property type="project" value="UniProtKB-SubCell"/>
</dbReference>
<dbReference type="EMBL" id="DACTUL010000052">
    <property type="protein sequence ID" value="HAT6346401.1"/>
    <property type="molecule type" value="Genomic_DNA"/>
</dbReference>
<evidence type="ECO:0000256" key="7">
    <source>
        <dbReference type="ARBA" id="ARBA00022692"/>
    </source>
</evidence>
<evidence type="ECO:0000256" key="8">
    <source>
        <dbReference type="ARBA" id="ARBA00022927"/>
    </source>
</evidence>
<evidence type="ECO:0000256" key="3">
    <source>
        <dbReference type="ARBA" id="ARBA00022093"/>
    </source>
</evidence>
<evidence type="ECO:0000256" key="2">
    <source>
        <dbReference type="ARBA" id="ARBA00011471"/>
    </source>
</evidence>
<evidence type="ECO:0000256" key="6">
    <source>
        <dbReference type="ARBA" id="ARBA00022519"/>
    </source>
</evidence>
<evidence type="ECO:0000259" key="14">
    <source>
        <dbReference type="Pfam" id="PF01618"/>
    </source>
</evidence>
<keyword evidence="6" id="KW-0997">Cell inner membrane</keyword>
<sequence>MDPEIASNGMGIAHLLSQNSGVGLIPFILLVLMSLGTCYYALLKGYLAQREQRLNARFVTDFWQHDSVQEMERQLAHLPPQEAYGRLTGAALAAVAQLNRAEERAVSCKLGSPDEYLLRAMRRAITQERVRLEQGLAFLASVGSAAPFIGLFGTVWGIYHALLAIGAAGQSSLDKVAGPVGEALIMTGFGLAVALPAVLIYNFFVRRNRLRLAALEEFGHDLFTLLVTGFEQVATNNVTPLVERETRQGRG</sequence>
<dbReference type="InterPro" id="IPR050790">
    <property type="entry name" value="ExbB/TolQ_transport"/>
</dbReference>
<keyword evidence="9 13" id="KW-1133">Transmembrane helix</keyword>
<evidence type="ECO:0000313" key="16">
    <source>
        <dbReference type="Proteomes" id="UP000859505"/>
    </source>
</evidence>
<feature type="transmembrane region" description="Helical" evidence="13">
    <location>
        <begin position="183"/>
        <end position="204"/>
    </location>
</feature>
<evidence type="ECO:0000256" key="13">
    <source>
        <dbReference type="SAM" id="Phobius"/>
    </source>
</evidence>
<evidence type="ECO:0000256" key="4">
    <source>
        <dbReference type="ARBA" id="ARBA00022448"/>
    </source>
</evidence>
<gene>
    <name evidence="15" type="ORF">JAJ28_004210</name>
</gene>
<dbReference type="Proteomes" id="UP000859505">
    <property type="component" value="Unassembled WGS sequence"/>
</dbReference>
<dbReference type="RefSeq" id="WP_139389552.1">
    <property type="nucleotide sequence ID" value="NZ_JAXIOP010000063.1"/>
</dbReference>
<proteinExistence type="inferred from homology"/>
<keyword evidence="7 13" id="KW-0812">Transmembrane</keyword>
<keyword evidence="10 13" id="KW-0472">Membrane</keyword>